<proteinExistence type="predicted"/>
<organism evidence="2 3">
    <name type="scientific">Sclerotinia trifoliorum</name>
    <dbReference type="NCBI Taxonomy" id="28548"/>
    <lineage>
        <taxon>Eukaryota</taxon>
        <taxon>Fungi</taxon>
        <taxon>Dikarya</taxon>
        <taxon>Ascomycota</taxon>
        <taxon>Pezizomycotina</taxon>
        <taxon>Leotiomycetes</taxon>
        <taxon>Helotiales</taxon>
        <taxon>Sclerotiniaceae</taxon>
        <taxon>Sclerotinia</taxon>
    </lineage>
</organism>
<evidence type="ECO:0000256" key="1">
    <source>
        <dbReference type="SAM" id="MobiDB-lite"/>
    </source>
</evidence>
<dbReference type="Proteomes" id="UP000624404">
    <property type="component" value="Unassembled WGS sequence"/>
</dbReference>
<reference evidence="2" key="1">
    <citation type="submission" date="2020-10" db="EMBL/GenBank/DDBJ databases">
        <authorList>
            <person name="Kusch S."/>
        </authorList>
    </citation>
    <scope>NUCLEOTIDE SEQUENCE</scope>
    <source>
        <strain evidence="2">SwB9</strain>
    </source>
</reference>
<dbReference type="EMBL" id="CAJHIA010000024">
    <property type="protein sequence ID" value="CAD6447047.1"/>
    <property type="molecule type" value="Genomic_DNA"/>
</dbReference>
<sequence length="195" mass="21474">MIHGRMSPSSDKPATILVYELKFLSRRGTRIKDADILFEFQLTSKRQSTVGPTVFEVRPNGQSKIGETIENQASKLGLSFNFGPSIPGVDAGITTSWEQNISKDVKFHTTVTGDNPADEVWGDKNLYFDATNLKGKTSKEIADLVTMLANPGGFEDTLSYVSLPVLSYTKDPMSSSSQSSRNYDTNERRQHSVSG</sequence>
<dbReference type="OrthoDB" id="5030973at2759"/>
<protein>
    <submittedName>
        <fullName evidence="2">D5aae933-2cf5-439c-9dc9-38faceb21ae3</fullName>
    </submittedName>
</protein>
<gene>
    <name evidence="2" type="ORF">SCLTRI_LOCUS6839</name>
</gene>
<comment type="caution">
    <text evidence="2">The sequence shown here is derived from an EMBL/GenBank/DDBJ whole genome shotgun (WGS) entry which is preliminary data.</text>
</comment>
<evidence type="ECO:0000313" key="2">
    <source>
        <dbReference type="EMBL" id="CAD6447047.1"/>
    </source>
</evidence>
<name>A0A8H2ZPT3_9HELO</name>
<keyword evidence="3" id="KW-1185">Reference proteome</keyword>
<evidence type="ECO:0000313" key="3">
    <source>
        <dbReference type="Proteomes" id="UP000624404"/>
    </source>
</evidence>
<feature type="region of interest" description="Disordered" evidence="1">
    <location>
        <begin position="170"/>
        <end position="195"/>
    </location>
</feature>
<accession>A0A8H2ZPT3</accession>
<feature type="compositionally biased region" description="Polar residues" evidence="1">
    <location>
        <begin position="172"/>
        <end position="183"/>
    </location>
</feature>
<feature type="compositionally biased region" description="Basic and acidic residues" evidence="1">
    <location>
        <begin position="184"/>
        <end position="195"/>
    </location>
</feature>
<dbReference type="AlphaFoldDB" id="A0A8H2ZPT3"/>